<dbReference type="AlphaFoldDB" id="A0A7W9ZIJ4"/>
<dbReference type="Gene3D" id="3.30.70.20">
    <property type="match status" value="1"/>
</dbReference>
<evidence type="ECO:0000256" key="8">
    <source>
        <dbReference type="ARBA" id="ARBA00023014"/>
    </source>
</evidence>
<dbReference type="GO" id="GO:0031419">
    <property type="term" value="F:cobalamin binding"/>
    <property type="evidence" value="ECO:0007669"/>
    <property type="project" value="UniProtKB-KW"/>
</dbReference>
<accession>A0A7W9ZIJ4</accession>
<comment type="pathway">
    <text evidence="9">tRNA modification; tRNA-queuosine biosynthesis.</text>
</comment>
<feature type="binding site" evidence="9">
    <location>
        <position position="223"/>
    </location>
    <ligand>
        <name>[4Fe-4S] cluster</name>
        <dbReference type="ChEBI" id="CHEBI:49883"/>
        <label>2</label>
    </ligand>
</feature>
<feature type="binding site" evidence="9">
    <location>
        <begin position="250"/>
        <end position="251"/>
    </location>
    <ligand>
        <name>cob(II)alamin</name>
        <dbReference type="ChEBI" id="CHEBI:16304"/>
    </ligand>
</feature>
<evidence type="ECO:0000256" key="4">
    <source>
        <dbReference type="ARBA" id="ARBA00022723"/>
    </source>
</evidence>
<evidence type="ECO:0000256" key="5">
    <source>
        <dbReference type="ARBA" id="ARBA00022785"/>
    </source>
</evidence>
<name>A0A7W9ZIJ4_NOVIT</name>
<evidence type="ECO:0000313" key="11">
    <source>
        <dbReference type="EMBL" id="MBB6212096.1"/>
    </source>
</evidence>
<evidence type="ECO:0000256" key="2">
    <source>
        <dbReference type="ARBA" id="ARBA00022490"/>
    </source>
</evidence>
<feature type="binding site" evidence="9">
    <location>
        <position position="143"/>
    </location>
    <ligand>
        <name>cob(II)alamin</name>
        <dbReference type="ChEBI" id="CHEBI:16304"/>
    </ligand>
</feature>
<dbReference type="PROSITE" id="PS00198">
    <property type="entry name" value="4FE4S_FER_1"/>
    <property type="match status" value="1"/>
</dbReference>
<keyword evidence="9" id="KW-0170">Cobalt</keyword>
<dbReference type="InterPro" id="IPR011989">
    <property type="entry name" value="ARM-like"/>
</dbReference>
<protein>
    <recommendedName>
        <fullName evidence="9">Epoxyqueuosine reductase</fullName>
        <ecNumber evidence="9">1.17.99.6</ecNumber>
    </recommendedName>
    <alternativeName>
        <fullName evidence="9">Queuosine biosynthesis protein QueG</fullName>
    </alternativeName>
</protein>
<comment type="subunit">
    <text evidence="9">Monomer.</text>
</comment>
<reference evidence="11 12" key="1">
    <citation type="submission" date="2020-08" db="EMBL/GenBank/DDBJ databases">
        <title>Genomic Encyclopedia of Type Strains, Phase IV (KMG-IV): sequencing the most valuable type-strain genomes for metagenomic binning, comparative biology and taxonomic classification.</title>
        <authorList>
            <person name="Goeker M."/>
        </authorList>
    </citation>
    <scope>NUCLEOTIDE SEQUENCE [LARGE SCALE GENOMIC DNA]</scope>
    <source>
        <strain evidence="11 12">DSM 11590</strain>
    </source>
</reference>
<feature type="binding site" evidence="9">
    <location>
        <position position="257"/>
    </location>
    <ligand>
        <name>[4Fe-4S] cluster</name>
        <dbReference type="ChEBI" id="CHEBI:49883"/>
        <label>1</label>
    </ligand>
</feature>
<dbReference type="NCBIfam" id="TIGR00276">
    <property type="entry name" value="tRNA epoxyqueuosine(34) reductase QueG"/>
    <property type="match status" value="1"/>
</dbReference>
<keyword evidence="3 9" id="KW-0819">tRNA processing</keyword>
<dbReference type="InterPro" id="IPR017896">
    <property type="entry name" value="4Fe4S_Fe-S-bd"/>
</dbReference>
<feature type="binding site" evidence="9">
    <location>
        <position position="178"/>
    </location>
    <ligand>
        <name>cob(II)alamin</name>
        <dbReference type="ChEBI" id="CHEBI:16304"/>
    </ligand>
</feature>
<comment type="cofactor">
    <cofactor evidence="9">
        <name>cob(II)alamin</name>
        <dbReference type="ChEBI" id="CHEBI:16304"/>
    </cofactor>
</comment>
<gene>
    <name evidence="9" type="primary">queG</name>
    <name evidence="11" type="ORF">FHS48_003543</name>
</gene>
<keyword evidence="9" id="KW-0846">Cobalamin</keyword>
<dbReference type="Pfam" id="PF13484">
    <property type="entry name" value="Fer4_16"/>
    <property type="match status" value="1"/>
</dbReference>
<evidence type="ECO:0000259" key="10">
    <source>
        <dbReference type="PROSITE" id="PS51379"/>
    </source>
</evidence>
<dbReference type="EC" id="1.17.99.6" evidence="9"/>
<comment type="subcellular location">
    <subcellularLocation>
        <location evidence="9">Cytoplasm</location>
    </subcellularLocation>
</comment>
<dbReference type="PANTHER" id="PTHR30002:SF4">
    <property type="entry name" value="EPOXYQUEUOSINE REDUCTASE"/>
    <property type="match status" value="1"/>
</dbReference>
<evidence type="ECO:0000256" key="6">
    <source>
        <dbReference type="ARBA" id="ARBA00023002"/>
    </source>
</evidence>
<comment type="catalytic activity">
    <reaction evidence="9">
        <text>epoxyqueuosine(34) in tRNA + AH2 = queuosine(34) in tRNA + A + H2O</text>
        <dbReference type="Rhea" id="RHEA:32159"/>
        <dbReference type="Rhea" id="RHEA-COMP:18571"/>
        <dbReference type="Rhea" id="RHEA-COMP:18582"/>
        <dbReference type="ChEBI" id="CHEBI:13193"/>
        <dbReference type="ChEBI" id="CHEBI:15377"/>
        <dbReference type="ChEBI" id="CHEBI:17499"/>
        <dbReference type="ChEBI" id="CHEBI:194431"/>
        <dbReference type="ChEBI" id="CHEBI:194443"/>
        <dbReference type="EC" id="1.17.99.6"/>
    </reaction>
</comment>
<feature type="binding site" evidence="9">
    <location>
        <position position="250"/>
    </location>
    <ligand>
        <name>[4Fe-4S] cluster</name>
        <dbReference type="ChEBI" id="CHEBI:49883"/>
        <label>2</label>
    </ligand>
</feature>
<dbReference type="HAMAP" id="MF_00916">
    <property type="entry name" value="QueG"/>
    <property type="match status" value="1"/>
</dbReference>
<proteinExistence type="inferred from homology"/>
<feature type="binding site" evidence="9">
    <location>
        <position position="232"/>
    </location>
    <ligand>
        <name>tRNA</name>
        <dbReference type="ChEBI" id="CHEBI:17843"/>
    </ligand>
</feature>
<evidence type="ECO:0000313" key="12">
    <source>
        <dbReference type="Proteomes" id="UP000544872"/>
    </source>
</evidence>
<comment type="function">
    <text evidence="9">Catalyzes the conversion of epoxyqueuosine (oQ) to queuosine (Q), which is a hypermodified base found in the wobble positions of tRNA(Asp), tRNA(Asn), tRNA(His) and tRNA(Tyr).</text>
</comment>
<dbReference type="InterPro" id="IPR017900">
    <property type="entry name" value="4Fe4S_Fe_S_CS"/>
</dbReference>
<dbReference type="InterPro" id="IPR016024">
    <property type="entry name" value="ARM-type_fold"/>
</dbReference>
<dbReference type="InterPro" id="IPR004453">
    <property type="entry name" value="QueG"/>
</dbReference>
<comment type="caution">
    <text evidence="11">The sequence shown here is derived from an EMBL/GenBank/DDBJ whole genome shotgun (WGS) entry which is preliminary data.</text>
</comment>
<feature type="binding site" evidence="9">
    <location>
        <position position="225"/>
    </location>
    <ligand>
        <name>cob(II)alamin</name>
        <dbReference type="ChEBI" id="CHEBI:16304"/>
    </ligand>
</feature>
<evidence type="ECO:0000256" key="9">
    <source>
        <dbReference type="HAMAP-Rule" id="MF_00916"/>
    </source>
</evidence>
<feature type="domain" description="4Fe-4S ferredoxin-type" evidence="10">
    <location>
        <begin position="188"/>
        <end position="217"/>
    </location>
</feature>
<evidence type="ECO:0000256" key="7">
    <source>
        <dbReference type="ARBA" id="ARBA00023004"/>
    </source>
</evidence>
<keyword evidence="8 9" id="KW-0411">Iron-sulfur</keyword>
<comment type="similarity">
    <text evidence="9">Belongs to the QueG family.</text>
</comment>
<feature type="binding site" evidence="9">
    <location>
        <position position="207"/>
    </location>
    <ligand>
        <name>[4Fe-4S] cluster</name>
        <dbReference type="ChEBI" id="CHEBI:49883"/>
        <label>2</label>
    </ligand>
</feature>
<dbReference type="GO" id="GO:0008616">
    <property type="term" value="P:tRNA queuosine(34) biosynthetic process"/>
    <property type="evidence" value="ECO:0007669"/>
    <property type="project" value="UniProtKB-UniRule"/>
</dbReference>
<feature type="binding site" evidence="9">
    <location>
        <position position="200"/>
    </location>
    <ligand>
        <name>[4Fe-4S] cluster</name>
        <dbReference type="ChEBI" id="CHEBI:49883"/>
        <label>1</label>
    </ligand>
</feature>
<sequence>MPKKPPPVPDTPEGQRALIRAEALAAGFDTVAFSRATISDADRANLAAYVADGRHGTMTWMEETLERRSAPTAMWPEAVTAISLGVNYRTLTAPLDLLEHRDRGYISVYARHRDYHDLIKKRLKQVAGWLHQTFGADVKVFVDTAPLLEKSLAVDGGLGWRGKHTNVVTRGFGSWLFLGEILTTLPLPADSPQEDHCGSCTRCLDICPTGAFDGPRRIDARKCISYLTIEHKEPIPRALRPLMGNRIYGCDDCTTVCPWNRFAPPTPHADFLPRIELTAPRLADLAQLDDGSFRSLFTASPVKRIGRDRFLRNVLIALGNCGDPAQAVAARPLLDDPAPLVRGAAVWALSRLLPAADFAMLRDHYAPTEPDPEVQDEWACAVCC</sequence>
<comment type="cofactor">
    <cofactor evidence="9">
        <name>[4Fe-4S] cluster</name>
        <dbReference type="ChEBI" id="CHEBI:49883"/>
    </cofactor>
    <text evidence="9">Binds 2 [4Fe-4S] clusters per monomer.</text>
</comment>
<comment type="caution">
    <text evidence="9">Lacks conserved residue(s) required for the propagation of feature annotation.</text>
</comment>
<feature type="binding site" evidence="9">
    <location>
        <position position="68"/>
    </location>
    <ligand>
        <name>cob(II)alamin</name>
        <dbReference type="ChEBI" id="CHEBI:16304"/>
    </ligand>
</feature>
<keyword evidence="6 9" id="KW-0560">Oxidoreductase</keyword>
<keyword evidence="1 9" id="KW-0004">4Fe-4S</keyword>
<organism evidence="11 12">
    <name type="scientific">Novispirillum itersonii</name>
    <name type="common">Aquaspirillum itersonii</name>
    <dbReference type="NCBI Taxonomy" id="189"/>
    <lineage>
        <taxon>Bacteria</taxon>
        <taxon>Pseudomonadati</taxon>
        <taxon>Pseudomonadota</taxon>
        <taxon>Alphaproteobacteria</taxon>
        <taxon>Rhodospirillales</taxon>
        <taxon>Novispirillaceae</taxon>
        <taxon>Novispirillum</taxon>
    </lineage>
</organism>
<dbReference type="Pfam" id="PF08331">
    <property type="entry name" value="QueG_DUF1730"/>
    <property type="match status" value="1"/>
</dbReference>
<dbReference type="PANTHER" id="PTHR30002">
    <property type="entry name" value="EPOXYQUEUOSINE REDUCTASE"/>
    <property type="match status" value="1"/>
</dbReference>
<feature type="binding site" evidence="9">
    <location>
        <position position="197"/>
    </location>
    <ligand>
        <name>[4Fe-4S] cluster</name>
        <dbReference type="ChEBI" id="CHEBI:49883"/>
        <label>1</label>
    </ligand>
</feature>
<keyword evidence="4 9" id="KW-0479">Metal-binding</keyword>
<evidence type="ECO:0000256" key="3">
    <source>
        <dbReference type="ARBA" id="ARBA00022694"/>
    </source>
</evidence>
<dbReference type="InterPro" id="IPR013542">
    <property type="entry name" value="QueG_DUF1730"/>
</dbReference>
<feature type="binding site" evidence="9">
    <location>
        <position position="167"/>
    </location>
    <ligand>
        <name>cob(II)alamin</name>
        <dbReference type="ChEBI" id="CHEBI:16304"/>
    </ligand>
</feature>
<dbReference type="SUPFAM" id="SSF54862">
    <property type="entry name" value="4Fe-4S ferredoxins"/>
    <property type="match status" value="1"/>
</dbReference>
<dbReference type="GO" id="GO:0005737">
    <property type="term" value="C:cytoplasm"/>
    <property type="evidence" value="ECO:0007669"/>
    <property type="project" value="UniProtKB-SubCell"/>
</dbReference>
<dbReference type="GO" id="GO:0052693">
    <property type="term" value="F:epoxyqueuosine reductase activity"/>
    <property type="evidence" value="ECO:0007669"/>
    <property type="project" value="UniProtKB-UniRule"/>
</dbReference>
<feature type="active site" description="Proton donor" evidence="9">
    <location>
        <position position="143"/>
    </location>
</feature>
<dbReference type="SUPFAM" id="SSF48371">
    <property type="entry name" value="ARM repeat"/>
    <property type="match status" value="1"/>
</dbReference>
<keyword evidence="2 9" id="KW-0963">Cytoplasm</keyword>
<keyword evidence="5 9" id="KW-0671">Queuosine biosynthesis</keyword>
<dbReference type="EMBL" id="JACIIX010000016">
    <property type="protein sequence ID" value="MBB6212096.1"/>
    <property type="molecule type" value="Genomic_DNA"/>
</dbReference>
<keyword evidence="12" id="KW-1185">Reference proteome</keyword>
<dbReference type="Gene3D" id="1.25.10.10">
    <property type="entry name" value="Leucine-rich Repeat Variant"/>
    <property type="match status" value="1"/>
</dbReference>
<dbReference type="UniPathway" id="UPA00392"/>
<dbReference type="Proteomes" id="UP000544872">
    <property type="component" value="Unassembled WGS sequence"/>
</dbReference>
<dbReference type="PROSITE" id="PS51379">
    <property type="entry name" value="4FE4S_FER_2"/>
    <property type="match status" value="1"/>
</dbReference>
<evidence type="ECO:0000256" key="1">
    <source>
        <dbReference type="ARBA" id="ARBA00022485"/>
    </source>
</evidence>
<feature type="binding site" evidence="9">
    <location>
        <position position="203"/>
    </location>
    <ligand>
        <name>[4Fe-4S] cluster</name>
        <dbReference type="ChEBI" id="CHEBI:49883"/>
        <label>1</label>
    </ligand>
</feature>
<dbReference type="RefSeq" id="WP_184265446.1">
    <property type="nucleotide sequence ID" value="NZ_JACIIX010000016.1"/>
</dbReference>
<keyword evidence="7 9" id="KW-0408">Iron</keyword>
<dbReference type="GO" id="GO:0046872">
    <property type="term" value="F:metal ion binding"/>
    <property type="evidence" value="ECO:0007669"/>
    <property type="project" value="UniProtKB-KW"/>
</dbReference>
<dbReference type="GO" id="GO:0051539">
    <property type="term" value="F:4 iron, 4 sulfur cluster binding"/>
    <property type="evidence" value="ECO:0007669"/>
    <property type="project" value="UniProtKB-KW"/>
</dbReference>
<feature type="binding site" evidence="9">
    <location>
        <position position="253"/>
    </location>
    <ligand>
        <name>[4Fe-4S] cluster</name>
        <dbReference type="ChEBI" id="CHEBI:49883"/>
        <label>2</label>
    </ligand>
</feature>